<dbReference type="AlphaFoldDB" id="A0A0F9JAS2"/>
<comment type="caution">
    <text evidence="1">The sequence shown here is derived from an EMBL/GenBank/DDBJ whole genome shotgun (WGS) entry which is preliminary data.</text>
</comment>
<sequence>MSYENVQTGLANTIKLLTNYNTQNLTFGDYRVLQKGNTKAVVLRPGSFTQERTQFDGEVNAI</sequence>
<feature type="non-terminal residue" evidence="1">
    <location>
        <position position="62"/>
    </location>
</feature>
<proteinExistence type="predicted"/>
<dbReference type="EMBL" id="LAZR01010448">
    <property type="protein sequence ID" value="KKM66884.1"/>
    <property type="molecule type" value="Genomic_DNA"/>
</dbReference>
<evidence type="ECO:0000313" key="1">
    <source>
        <dbReference type="EMBL" id="KKM66884.1"/>
    </source>
</evidence>
<reference evidence="1" key="1">
    <citation type="journal article" date="2015" name="Nature">
        <title>Complex archaea that bridge the gap between prokaryotes and eukaryotes.</title>
        <authorList>
            <person name="Spang A."/>
            <person name="Saw J.H."/>
            <person name="Jorgensen S.L."/>
            <person name="Zaremba-Niedzwiedzka K."/>
            <person name="Martijn J."/>
            <person name="Lind A.E."/>
            <person name="van Eijk R."/>
            <person name="Schleper C."/>
            <person name="Guy L."/>
            <person name="Ettema T.J."/>
        </authorList>
    </citation>
    <scope>NUCLEOTIDE SEQUENCE</scope>
</reference>
<organism evidence="1">
    <name type="scientific">marine sediment metagenome</name>
    <dbReference type="NCBI Taxonomy" id="412755"/>
    <lineage>
        <taxon>unclassified sequences</taxon>
        <taxon>metagenomes</taxon>
        <taxon>ecological metagenomes</taxon>
    </lineage>
</organism>
<protein>
    <submittedName>
        <fullName evidence="1">Uncharacterized protein</fullName>
    </submittedName>
</protein>
<name>A0A0F9JAS2_9ZZZZ</name>
<accession>A0A0F9JAS2</accession>
<gene>
    <name evidence="1" type="ORF">LCGC14_1476650</name>
</gene>